<dbReference type="Proteomes" id="UP000288216">
    <property type="component" value="Unassembled WGS sequence"/>
</dbReference>
<name>A0A401QBY9_SCYTO</name>
<dbReference type="GO" id="GO:0016491">
    <property type="term" value="F:oxidoreductase activity"/>
    <property type="evidence" value="ECO:0007669"/>
    <property type="project" value="InterPro"/>
</dbReference>
<accession>A0A401QBY9</accession>
<dbReference type="InterPro" id="IPR020471">
    <property type="entry name" value="AKR"/>
</dbReference>
<protein>
    <recommendedName>
        <fullName evidence="2">NADP-dependent oxidoreductase domain-containing protein</fullName>
    </recommendedName>
</protein>
<feature type="domain" description="NADP-dependent oxidoreductase" evidence="2">
    <location>
        <begin position="9"/>
        <end position="92"/>
    </location>
</feature>
<dbReference type="InterPro" id="IPR018170">
    <property type="entry name" value="Aldo/ket_reductase_CS"/>
</dbReference>
<sequence>MSEPGVVGKAVSVAIDAGYRHIDGAYSYMNEAEVGSAVKKKIEEGTVKRENLFIVSKLWCTFHAPEDVKPSLMKTLTTLQLTYLDLYLIHFPVGFQARLVIVQSRLLVFNPCYLSLKPEYFIGMNCLK</sequence>
<dbReference type="Pfam" id="PF00248">
    <property type="entry name" value="Aldo_ket_red"/>
    <property type="match status" value="1"/>
</dbReference>
<dbReference type="SUPFAM" id="SSF51430">
    <property type="entry name" value="NAD(P)-linked oxidoreductase"/>
    <property type="match status" value="1"/>
</dbReference>
<comment type="similarity">
    <text evidence="1">Belongs to the aldo/keto reductase family.</text>
</comment>
<comment type="caution">
    <text evidence="3">The sequence shown here is derived from an EMBL/GenBank/DDBJ whole genome shotgun (WGS) entry which is preliminary data.</text>
</comment>
<dbReference type="Gene3D" id="3.20.20.100">
    <property type="entry name" value="NADP-dependent oxidoreductase domain"/>
    <property type="match status" value="1"/>
</dbReference>
<organism evidence="3 4">
    <name type="scientific">Scyliorhinus torazame</name>
    <name type="common">Cloudy catshark</name>
    <name type="synonym">Catulus torazame</name>
    <dbReference type="NCBI Taxonomy" id="75743"/>
    <lineage>
        <taxon>Eukaryota</taxon>
        <taxon>Metazoa</taxon>
        <taxon>Chordata</taxon>
        <taxon>Craniata</taxon>
        <taxon>Vertebrata</taxon>
        <taxon>Chondrichthyes</taxon>
        <taxon>Elasmobranchii</taxon>
        <taxon>Galeomorphii</taxon>
        <taxon>Galeoidea</taxon>
        <taxon>Carcharhiniformes</taxon>
        <taxon>Scyliorhinidae</taxon>
        <taxon>Scyliorhinus</taxon>
    </lineage>
</organism>
<dbReference type="OMA" id="TWHESAH"/>
<evidence type="ECO:0000313" key="4">
    <source>
        <dbReference type="Proteomes" id="UP000288216"/>
    </source>
</evidence>
<dbReference type="STRING" id="75743.A0A401QBY9"/>
<evidence type="ECO:0000259" key="2">
    <source>
        <dbReference type="Pfam" id="PF00248"/>
    </source>
</evidence>
<reference evidence="3 4" key="1">
    <citation type="journal article" date="2018" name="Nat. Ecol. Evol.">
        <title>Shark genomes provide insights into elasmobranch evolution and the origin of vertebrates.</title>
        <authorList>
            <person name="Hara Y"/>
            <person name="Yamaguchi K"/>
            <person name="Onimaru K"/>
            <person name="Kadota M"/>
            <person name="Koyanagi M"/>
            <person name="Keeley SD"/>
            <person name="Tatsumi K"/>
            <person name="Tanaka K"/>
            <person name="Motone F"/>
            <person name="Kageyama Y"/>
            <person name="Nozu R"/>
            <person name="Adachi N"/>
            <person name="Nishimura O"/>
            <person name="Nakagawa R"/>
            <person name="Tanegashima C"/>
            <person name="Kiyatake I"/>
            <person name="Matsumoto R"/>
            <person name="Murakumo K"/>
            <person name="Nishida K"/>
            <person name="Terakita A"/>
            <person name="Kuratani S"/>
            <person name="Sato K"/>
            <person name="Hyodo S Kuraku.S."/>
        </authorList>
    </citation>
    <scope>NUCLEOTIDE SEQUENCE [LARGE SCALE GENOMIC DNA]</scope>
</reference>
<evidence type="ECO:0000256" key="1">
    <source>
        <dbReference type="ARBA" id="ARBA00007905"/>
    </source>
</evidence>
<proteinExistence type="inferred from homology"/>
<dbReference type="AlphaFoldDB" id="A0A401QBY9"/>
<evidence type="ECO:0000313" key="3">
    <source>
        <dbReference type="EMBL" id="GCB82894.1"/>
    </source>
</evidence>
<dbReference type="InterPro" id="IPR036812">
    <property type="entry name" value="NAD(P)_OxRdtase_dom_sf"/>
</dbReference>
<gene>
    <name evidence="3" type="ORF">scyTo_0024022</name>
</gene>
<keyword evidence="4" id="KW-1185">Reference proteome</keyword>
<dbReference type="PROSITE" id="PS00798">
    <property type="entry name" value="ALDOKETO_REDUCTASE_1"/>
    <property type="match status" value="1"/>
</dbReference>
<dbReference type="PANTHER" id="PTHR11732">
    <property type="entry name" value="ALDO/KETO REDUCTASE"/>
    <property type="match status" value="1"/>
</dbReference>
<dbReference type="PRINTS" id="PR00069">
    <property type="entry name" value="ALDKETRDTASE"/>
</dbReference>
<dbReference type="EMBL" id="BFAA01037783">
    <property type="protein sequence ID" value="GCB82894.1"/>
    <property type="molecule type" value="Genomic_DNA"/>
</dbReference>
<dbReference type="OrthoDB" id="416253at2759"/>
<dbReference type="InterPro" id="IPR023210">
    <property type="entry name" value="NADP_OxRdtase_dom"/>
</dbReference>